<dbReference type="InterPro" id="IPR050256">
    <property type="entry name" value="Glycosyltransferase_2"/>
</dbReference>
<feature type="transmembrane region" description="Helical" evidence="8">
    <location>
        <begin position="220"/>
        <end position="237"/>
    </location>
</feature>
<dbReference type="CDD" id="cd04187">
    <property type="entry name" value="DPM1_like_bac"/>
    <property type="match status" value="1"/>
</dbReference>
<keyword evidence="6 8" id="KW-1133">Transmembrane helix</keyword>
<keyword evidence="2" id="KW-0997">Cell inner membrane</keyword>
<evidence type="ECO:0000256" key="5">
    <source>
        <dbReference type="ARBA" id="ARBA00022692"/>
    </source>
</evidence>
<dbReference type="SUPFAM" id="SSF53448">
    <property type="entry name" value="Nucleotide-diphospho-sugar transferases"/>
    <property type="match status" value="1"/>
</dbReference>
<evidence type="ECO:0000256" key="3">
    <source>
        <dbReference type="ARBA" id="ARBA00022676"/>
    </source>
</evidence>
<dbReference type="EMBL" id="JAMDGZ010000014">
    <property type="protein sequence ID" value="MDD1013448.1"/>
    <property type="molecule type" value="Genomic_DNA"/>
</dbReference>
<proteinExistence type="predicted"/>
<evidence type="ECO:0000256" key="4">
    <source>
        <dbReference type="ARBA" id="ARBA00022679"/>
    </source>
</evidence>
<evidence type="ECO:0000313" key="10">
    <source>
        <dbReference type="EMBL" id="MDD1013448.1"/>
    </source>
</evidence>
<evidence type="ECO:0000259" key="9">
    <source>
        <dbReference type="Pfam" id="PF00535"/>
    </source>
</evidence>
<evidence type="ECO:0000256" key="1">
    <source>
        <dbReference type="ARBA" id="ARBA00004141"/>
    </source>
</evidence>
<dbReference type="InterPro" id="IPR001173">
    <property type="entry name" value="Glyco_trans_2-like"/>
</dbReference>
<dbReference type="Gene3D" id="3.90.550.10">
    <property type="entry name" value="Spore Coat Polysaccharide Biosynthesis Protein SpsA, Chain A"/>
    <property type="match status" value="1"/>
</dbReference>
<keyword evidence="7 8" id="KW-0472">Membrane</keyword>
<evidence type="ECO:0000256" key="2">
    <source>
        <dbReference type="ARBA" id="ARBA00022519"/>
    </source>
</evidence>
<gene>
    <name evidence="10" type="ORF">M5G17_07100</name>
</gene>
<keyword evidence="2" id="KW-1003">Cell membrane</keyword>
<dbReference type="PANTHER" id="PTHR48090:SF1">
    <property type="entry name" value="PROPHAGE BACTOPRENOL GLUCOSYL TRANSFERASE HOMOLOG"/>
    <property type="match status" value="1"/>
</dbReference>
<sequence length="326" mass="36336">MSISSPVTGPREVADPQLSIIVPCYQEEQSLPAFHVRIRALMARLPVSSEVLYVDDGSRDGSVAFLERMQLEPGVRCLFLSRNFGKEAALCAGIDHARGQALVFIDADLQDPPELIEHMVAHWREGFEVVNMQRRHRTGDSWFKRTTARVYYRMMGVLVERMRIPSDVSDFRLIGPAPLAALRAMDERSRMLKGLVGWVGFKTIELPYERTARKAGSSKFNFLGLLDLAISGVLGFSRKPLRWFSLASLLIWVASVAYLLAALVGGALDVHHLLIGLGAFLCVGVAMVGEYLGATLSEVKRRPHYLLKGQSVQRGPRPRQAHGRWS</sequence>
<evidence type="ECO:0000256" key="8">
    <source>
        <dbReference type="SAM" id="Phobius"/>
    </source>
</evidence>
<keyword evidence="11" id="KW-1185">Reference proteome</keyword>
<organism evidence="10 11">
    <name type="scientific">Pseudomonas rubra</name>
    <dbReference type="NCBI Taxonomy" id="2942627"/>
    <lineage>
        <taxon>Bacteria</taxon>
        <taxon>Pseudomonadati</taxon>
        <taxon>Pseudomonadota</taxon>
        <taxon>Gammaproteobacteria</taxon>
        <taxon>Pseudomonadales</taxon>
        <taxon>Pseudomonadaceae</taxon>
        <taxon>Pseudomonas</taxon>
    </lineage>
</organism>
<evidence type="ECO:0000256" key="6">
    <source>
        <dbReference type="ARBA" id="ARBA00022989"/>
    </source>
</evidence>
<comment type="subcellular location">
    <subcellularLocation>
        <location evidence="1">Membrane</location>
        <topology evidence="1">Multi-pass membrane protein</topology>
    </subcellularLocation>
</comment>
<keyword evidence="5 8" id="KW-0812">Transmembrane</keyword>
<protein>
    <submittedName>
        <fullName evidence="10">Glycosyltransferase family 2 protein</fullName>
    </submittedName>
</protein>
<feature type="domain" description="Glycosyltransferase 2-like" evidence="9">
    <location>
        <begin position="19"/>
        <end position="156"/>
    </location>
</feature>
<name>A0ABT5P599_9PSED</name>
<dbReference type="Proteomes" id="UP001148184">
    <property type="component" value="Unassembled WGS sequence"/>
</dbReference>
<evidence type="ECO:0000256" key="7">
    <source>
        <dbReference type="ARBA" id="ARBA00023136"/>
    </source>
</evidence>
<dbReference type="PANTHER" id="PTHR48090">
    <property type="entry name" value="UNDECAPRENYL-PHOSPHATE 4-DEOXY-4-FORMAMIDO-L-ARABINOSE TRANSFERASE-RELATED"/>
    <property type="match status" value="1"/>
</dbReference>
<feature type="transmembrane region" description="Helical" evidence="8">
    <location>
        <begin position="249"/>
        <end position="268"/>
    </location>
</feature>
<dbReference type="InterPro" id="IPR029044">
    <property type="entry name" value="Nucleotide-diphossugar_trans"/>
</dbReference>
<comment type="caution">
    <text evidence="10">The sequence shown here is derived from an EMBL/GenBank/DDBJ whole genome shotgun (WGS) entry which is preliminary data.</text>
</comment>
<evidence type="ECO:0000313" key="11">
    <source>
        <dbReference type="Proteomes" id="UP001148184"/>
    </source>
</evidence>
<accession>A0ABT5P599</accession>
<dbReference type="RefSeq" id="WP_273892273.1">
    <property type="nucleotide sequence ID" value="NZ_JAMDGP010000026.1"/>
</dbReference>
<feature type="transmembrane region" description="Helical" evidence="8">
    <location>
        <begin position="274"/>
        <end position="294"/>
    </location>
</feature>
<reference evidence="10 11" key="1">
    <citation type="submission" date="2022-05" db="EMBL/GenBank/DDBJ databases">
        <title>Novel Pseudomonas spp. Isolated from a Rainbow Trout Aquaculture Facility.</title>
        <authorList>
            <person name="Testerman T."/>
            <person name="Graf J."/>
        </authorList>
    </citation>
    <scope>NUCLEOTIDE SEQUENCE [LARGE SCALE GENOMIC DNA]</scope>
    <source>
        <strain evidence="10 11">ID1025</strain>
    </source>
</reference>
<keyword evidence="3" id="KW-0328">Glycosyltransferase</keyword>
<dbReference type="Pfam" id="PF00535">
    <property type="entry name" value="Glycos_transf_2"/>
    <property type="match status" value="1"/>
</dbReference>
<keyword evidence="4" id="KW-0808">Transferase</keyword>